<keyword evidence="1" id="KW-0472">Membrane</keyword>
<sequence>MLFYMSNQGSATTQYTQATECPTRAAINAVCQSSTYYTAIENELGFMPYLFVGLGLLFFTLTKFSSCAPIERPFKPPI</sequence>
<feature type="transmembrane region" description="Helical" evidence="1">
    <location>
        <begin position="46"/>
        <end position="65"/>
    </location>
</feature>
<evidence type="ECO:0000313" key="3">
    <source>
        <dbReference type="Proteomes" id="UP000254968"/>
    </source>
</evidence>
<keyword evidence="3" id="KW-1185">Reference proteome</keyword>
<dbReference type="EMBL" id="UGNV01000001">
    <property type="protein sequence ID" value="STX28208.1"/>
    <property type="molecule type" value="Genomic_DNA"/>
</dbReference>
<protein>
    <submittedName>
        <fullName evidence="2">Uncharacterized protein</fullName>
    </submittedName>
</protein>
<proteinExistence type="predicted"/>
<gene>
    <name evidence="2" type="ORF">NCTC13315_00732</name>
</gene>
<dbReference type="Proteomes" id="UP000254968">
    <property type="component" value="Unassembled WGS sequence"/>
</dbReference>
<accession>A0A378HZ41</accession>
<keyword evidence="1" id="KW-1133">Transmembrane helix</keyword>
<reference evidence="2 3" key="1">
    <citation type="submission" date="2018-06" db="EMBL/GenBank/DDBJ databases">
        <authorList>
            <consortium name="Pathogen Informatics"/>
            <person name="Doyle S."/>
        </authorList>
    </citation>
    <scope>NUCLEOTIDE SEQUENCE [LARGE SCALE GENOMIC DNA]</scope>
    <source>
        <strain evidence="2 3">NCTC13315</strain>
    </source>
</reference>
<organism evidence="2 3">
    <name type="scientific">Legionella beliardensis</name>
    <dbReference type="NCBI Taxonomy" id="91822"/>
    <lineage>
        <taxon>Bacteria</taxon>
        <taxon>Pseudomonadati</taxon>
        <taxon>Pseudomonadota</taxon>
        <taxon>Gammaproteobacteria</taxon>
        <taxon>Legionellales</taxon>
        <taxon>Legionellaceae</taxon>
        <taxon>Legionella</taxon>
    </lineage>
</organism>
<evidence type="ECO:0000256" key="1">
    <source>
        <dbReference type="SAM" id="Phobius"/>
    </source>
</evidence>
<name>A0A378HZ41_9GAMM</name>
<dbReference type="AlphaFoldDB" id="A0A378HZ41"/>
<keyword evidence="1" id="KW-0812">Transmembrane</keyword>
<evidence type="ECO:0000313" key="2">
    <source>
        <dbReference type="EMBL" id="STX28208.1"/>
    </source>
</evidence>